<evidence type="ECO:0000256" key="6">
    <source>
        <dbReference type="ARBA" id="ARBA00022989"/>
    </source>
</evidence>
<keyword evidence="7 8" id="KW-0472">Membrane</keyword>
<feature type="transmembrane region" description="Helical" evidence="8">
    <location>
        <begin position="118"/>
        <end position="137"/>
    </location>
</feature>
<feature type="transmembrane region" description="Helical" evidence="8">
    <location>
        <begin position="143"/>
        <end position="166"/>
    </location>
</feature>
<keyword evidence="6 8" id="KW-1133">Transmembrane helix</keyword>
<organism evidence="9 10">
    <name type="scientific">Mya arenaria</name>
    <name type="common">Soft-shell clam</name>
    <dbReference type="NCBI Taxonomy" id="6604"/>
    <lineage>
        <taxon>Eukaryota</taxon>
        <taxon>Metazoa</taxon>
        <taxon>Spiralia</taxon>
        <taxon>Lophotrochozoa</taxon>
        <taxon>Mollusca</taxon>
        <taxon>Bivalvia</taxon>
        <taxon>Autobranchia</taxon>
        <taxon>Heteroconchia</taxon>
        <taxon>Euheterodonta</taxon>
        <taxon>Imparidentia</taxon>
        <taxon>Neoheterodontei</taxon>
        <taxon>Myida</taxon>
        <taxon>Myoidea</taxon>
        <taxon>Myidae</taxon>
        <taxon>Mya</taxon>
    </lineage>
</organism>
<comment type="subcellular location">
    <subcellularLocation>
        <location evidence="1">Endoplasmic reticulum membrane</location>
        <topology evidence="1">Single-pass membrane protein</topology>
    </subcellularLocation>
</comment>
<evidence type="ECO:0000313" key="10">
    <source>
        <dbReference type="Proteomes" id="UP001164746"/>
    </source>
</evidence>
<dbReference type="PANTHER" id="PTHR12154">
    <property type="entry name" value="GLYCOSYL TRANSFERASE-RELATED"/>
    <property type="match status" value="1"/>
</dbReference>
<protein>
    <recommendedName>
        <fullName evidence="3">UDP-N-acetylglucosamine transferase subunit ALG14</fullName>
    </recommendedName>
</protein>
<evidence type="ECO:0000256" key="3">
    <source>
        <dbReference type="ARBA" id="ARBA00017467"/>
    </source>
</evidence>
<keyword evidence="4 8" id="KW-0812">Transmembrane</keyword>
<dbReference type="PANTHER" id="PTHR12154:SF4">
    <property type="entry name" value="UDP-N-ACETYLGLUCOSAMINE TRANSFERASE SUBUNIT ALG14 HOMOLOG"/>
    <property type="match status" value="1"/>
</dbReference>
<evidence type="ECO:0000256" key="7">
    <source>
        <dbReference type="ARBA" id="ARBA00023136"/>
    </source>
</evidence>
<proteinExistence type="inferred from homology"/>
<evidence type="ECO:0000256" key="5">
    <source>
        <dbReference type="ARBA" id="ARBA00022824"/>
    </source>
</evidence>
<dbReference type="SUPFAM" id="SSF53756">
    <property type="entry name" value="UDP-Glycosyltransferase/glycogen phosphorylase"/>
    <property type="match status" value="1"/>
</dbReference>
<dbReference type="NCBIfam" id="NF041549">
    <property type="entry name" value="PssD"/>
    <property type="match status" value="1"/>
</dbReference>
<sequence>MEPVIVIVGVVAASFIAIAGIVAICLLVLFDKSEDALNMKRRKEHDKVSLLAVLGSGGHTTELLRLVDRLGDHYQPRFYVLANTDAMSRAKVEQTERDTGHEYAVHEIPRSREVDQSWFTTVLSTLYASLYAFPLVVKLRPEIILCNGPGTCIPICVAGILMKIFYSTKVIYVESICRVETLSLSGKILYRLADSVIVQWPQLQKKYPKTVYMGRIG</sequence>
<keyword evidence="10" id="KW-1185">Reference proteome</keyword>
<gene>
    <name evidence="9" type="ORF">MAR_037168</name>
</gene>
<comment type="similarity">
    <text evidence="2">Belongs to the ALG14 family.</text>
</comment>
<dbReference type="Proteomes" id="UP001164746">
    <property type="component" value="Chromosome 13"/>
</dbReference>
<evidence type="ECO:0000313" key="9">
    <source>
        <dbReference type="EMBL" id="WAR23499.1"/>
    </source>
</evidence>
<accession>A0ABY7FQR8</accession>
<feature type="transmembrane region" description="Helical" evidence="8">
    <location>
        <begin position="6"/>
        <end position="30"/>
    </location>
</feature>
<evidence type="ECO:0000256" key="1">
    <source>
        <dbReference type="ARBA" id="ARBA00004389"/>
    </source>
</evidence>
<reference evidence="9" key="1">
    <citation type="submission" date="2022-11" db="EMBL/GenBank/DDBJ databases">
        <title>Centuries of genome instability and evolution in soft-shell clam transmissible cancer (bioRxiv).</title>
        <authorList>
            <person name="Hart S.F.M."/>
            <person name="Yonemitsu M.A."/>
            <person name="Giersch R.M."/>
            <person name="Beal B.F."/>
            <person name="Arriagada G."/>
            <person name="Davis B.W."/>
            <person name="Ostrander E.A."/>
            <person name="Goff S.P."/>
            <person name="Metzger M.J."/>
        </authorList>
    </citation>
    <scope>NUCLEOTIDE SEQUENCE</scope>
    <source>
        <strain evidence="9">MELC-2E11</strain>
        <tissue evidence="9">Siphon/mantle</tissue>
    </source>
</reference>
<dbReference type="Gene3D" id="3.40.50.2000">
    <property type="entry name" value="Glycogen Phosphorylase B"/>
    <property type="match status" value="1"/>
</dbReference>
<evidence type="ECO:0000256" key="4">
    <source>
        <dbReference type="ARBA" id="ARBA00022692"/>
    </source>
</evidence>
<dbReference type="EMBL" id="CP111024">
    <property type="protein sequence ID" value="WAR23499.1"/>
    <property type="molecule type" value="Genomic_DNA"/>
</dbReference>
<keyword evidence="5" id="KW-0256">Endoplasmic reticulum</keyword>
<evidence type="ECO:0000256" key="8">
    <source>
        <dbReference type="SAM" id="Phobius"/>
    </source>
</evidence>
<dbReference type="InterPro" id="IPR013969">
    <property type="entry name" value="Oligosacch_biosynth_Alg14"/>
</dbReference>
<name>A0ABY7FQR8_MYAAR</name>
<dbReference type="Pfam" id="PF08660">
    <property type="entry name" value="Alg14"/>
    <property type="match status" value="1"/>
</dbReference>
<evidence type="ECO:0000256" key="2">
    <source>
        <dbReference type="ARBA" id="ARBA00009731"/>
    </source>
</evidence>